<dbReference type="Gramene" id="novel_model_3600_5bd9a17a">
    <property type="protein sequence ID" value="cds.novel_model_3600_5bd9a17a"/>
    <property type="gene ID" value="novel_gene_1915_5bd9a17a"/>
</dbReference>
<dbReference type="Proteomes" id="UP000596661">
    <property type="component" value="Chromosome 4"/>
</dbReference>
<protein>
    <submittedName>
        <fullName evidence="1">Uncharacterized protein</fullName>
    </submittedName>
</protein>
<keyword evidence="2" id="KW-1185">Reference proteome</keyword>
<proteinExistence type="predicted"/>
<evidence type="ECO:0000313" key="2">
    <source>
        <dbReference type="Proteomes" id="UP000596661"/>
    </source>
</evidence>
<organism evidence="1 2">
    <name type="scientific">Cannabis sativa</name>
    <name type="common">Hemp</name>
    <name type="synonym">Marijuana</name>
    <dbReference type="NCBI Taxonomy" id="3483"/>
    <lineage>
        <taxon>Eukaryota</taxon>
        <taxon>Viridiplantae</taxon>
        <taxon>Streptophyta</taxon>
        <taxon>Embryophyta</taxon>
        <taxon>Tracheophyta</taxon>
        <taxon>Spermatophyta</taxon>
        <taxon>Magnoliopsida</taxon>
        <taxon>eudicotyledons</taxon>
        <taxon>Gunneridae</taxon>
        <taxon>Pentapetalae</taxon>
        <taxon>rosids</taxon>
        <taxon>fabids</taxon>
        <taxon>Rosales</taxon>
        <taxon>Cannabaceae</taxon>
        <taxon>Cannabis</taxon>
    </lineage>
</organism>
<dbReference type="AlphaFoldDB" id="A0A803R0H2"/>
<accession>A0A803R0H2</accession>
<dbReference type="EnsemblPlants" id="novel_model_3600_5bd9a17a">
    <property type="protein sequence ID" value="cds.novel_model_3600_5bd9a17a"/>
    <property type="gene ID" value="novel_gene_1915_5bd9a17a"/>
</dbReference>
<dbReference type="EMBL" id="UZAU01000393">
    <property type="status" value="NOT_ANNOTATED_CDS"/>
    <property type="molecule type" value="Genomic_DNA"/>
</dbReference>
<reference evidence="1" key="2">
    <citation type="submission" date="2021-03" db="UniProtKB">
        <authorList>
            <consortium name="EnsemblPlants"/>
        </authorList>
    </citation>
    <scope>IDENTIFICATION</scope>
</reference>
<sequence>MSKNNMPFLSNICQPETELKHIVGDESGQILILTCCQQVNLPSFYSPPLLTAKVGRKRLGV</sequence>
<evidence type="ECO:0000313" key="1">
    <source>
        <dbReference type="EnsemblPlants" id="cds.novel_model_3600_5bd9a17a"/>
    </source>
</evidence>
<reference evidence="1" key="1">
    <citation type="submission" date="2018-11" db="EMBL/GenBank/DDBJ databases">
        <authorList>
            <person name="Grassa J C."/>
        </authorList>
    </citation>
    <scope>NUCLEOTIDE SEQUENCE [LARGE SCALE GENOMIC DNA]</scope>
</reference>
<name>A0A803R0H2_CANSA</name>